<proteinExistence type="predicted"/>
<feature type="compositionally biased region" description="Polar residues" evidence="1">
    <location>
        <begin position="449"/>
        <end position="465"/>
    </location>
</feature>
<reference evidence="2 3" key="1">
    <citation type="journal article" date="2018" name="PLoS Pathog.">
        <title>Evolution of structural diversity of trichothecenes, a family of toxins produced by plant pathogenic and entomopathogenic fungi.</title>
        <authorList>
            <person name="Proctor R.H."/>
            <person name="McCormick S.P."/>
            <person name="Kim H.S."/>
            <person name="Cardoza R.E."/>
            <person name="Stanley A.M."/>
            <person name="Lindo L."/>
            <person name="Kelly A."/>
            <person name="Brown D.W."/>
            <person name="Lee T."/>
            <person name="Vaughan M.M."/>
            <person name="Alexander N.J."/>
            <person name="Busman M."/>
            <person name="Gutierrez S."/>
        </authorList>
    </citation>
    <scope>NUCLEOTIDE SEQUENCE [LARGE SCALE GENOMIC DNA]</scope>
    <source>
        <strain evidence="2 3">IBT 40837</strain>
    </source>
</reference>
<dbReference type="AlphaFoldDB" id="A0A395NVL2"/>
<gene>
    <name evidence="2" type="ORF">TARUN_2346</name>
</gene>
<dbReference type="OrthoDB" id="4868154at2759"/>
<organism evidence="2 3">
    <name type="scientific">Trichoderma arundinaceum</name>
    <dbReference type="NCBI Taxonomy" id="490622"/>
    <lineage>
        <taxon>Eukaryota</taxon>
        <taxon>Fungi</taxon>
        <taxon>Dikarya</taxon>
        <taxon>Ascomycota</taxon>
        <taxon>Pezizomycotina</taxon>
        <taxon>Sordariomycetes</taxon>
        <taxon>Hypocreomycetidae</taxon>
        <taxon>Hypocreales</taxon>
        <taxon>Hypocreaceae</taxon>
        <taxon>Trichoderma</taxon>
    </lineage>
</organism>
<accession>A0A395NVL2</accession>
<dbReference type="EMBL" id="PXOA01000136">
    <property type="protein sequence ID" value="RFU79857.1"/>
    <property type="molecule type" value="Genomic_DNA"/>
</dbReference>
<feature type="region of interest" description="Disordered" evidence="1">
    <location>
        <begin position="410"/>
        <end position="482"/>
    </location>
</feature>
<protein>
    <submittedName>
        <fullName evidence="2">Uncharacterized protein</fullName>
    </submittedName>
</protein>
<comment type="caution">
    <text evidence="2">The sequence shown here is derived from an EMBL/GenBank/DDBJ whole genome shotgun (WGS) entry which is preliminary data.</text>
</comment>
<keyword evidence="3" id="KW-1185">Reference proteome</keyword>
<evidence type="ECO:0000313" key="2">
    <source>
        <dbReference type="EMBL" id="RFU79857.1"/>
    </source>
</evidence>
<dbReference type="Proteomes" id="UP000266272">
    <property type="component" value="Unassembled WGS sequence"/>
</dbReference>
<sequence>MNQQAETNTAIPEAGYHSLGYDPTVAVQTPAPPHTQRRFPRGIHISFPNGEVMGLNDPRINVSGNGLRGLDLTALERVEFNNTGPGQMTINSGQFATHQPMGMPGFGVPAGSTNDQMVPANCTFDAQMGNCCGPPQPLMGMLPPQGQQGQNSINSTPMPGPVGVTQGNQPSIGAPFPSPSRQHQYSAWSISLNGRPATTIPMANTPNQMMNVIYVPPEQPQGYSTNYTAAHPAPAAPTFHTGYPGPNASAHNNLSLAVSANTPTRISRTPPFAYPVPVSGPRVRNTGFSGARPSRTAGQVEATVGKTPTVVGEHKKGVLDLLQVVYRKGMRRSMQEAFDRLRVEMHMTGRLFGQQLEQGGEQRATAYMTHLMGGIVTQLTDMPDAVQEVAQILANFDDARFAAPASALNVPSRHSEVNSSEGRVGKPETVVTPAAALPAGSRIRKRNAKSTQKGGAKRAQNTSKAAPSPPNKAKGKDERDYTLDERTRILMVDGEKCVSHHCSDGQWRLLQGERLEEAQKRTVALKVNSTANTPGAGVKRESEADDDGQAKKVKLTVQEITPSTTVSQRTSSDREGIATLLGVSGIGQEAQGKQIFPASEDCVNVGVGDNRAEEEAQCDQVFPAGEHSVTVGLGDKLIGQEAQGDQIFPASVFPASEESVNVGLEGNRPGEEAQDAQPPLTVELAERNYLQNVAFLNSVSLDMPLDVGPIPPVPTPIDAAPTGEGQVELNVMWLGQQMQNIKSSFG</sequence>
<feature type="region of interest" description="Disordered" evidence="1">
    <location>
        <begin position="529"/>
        <end position="550"/>
    </location>
</feature>
<evidence type="ECO:0000313" key="3">
    <source>
        <dbReference type="Proteomes" id="UP000266272"/>
    </source>
</evidence>
<name>A0A395NVL2_TRIAR</name>
<evidence type="ECO:0000256" key="1">
    <source>
        <dbReference type="SAM" id="MobiDB-lite"/>
    </source>
</evidence>